<dbReference type="InterPro" id="IPR034593">
    <property type="entry name" value="DgoD-like"/>
</dbReference>
<dbReference type="Gene3D" id="3.30.390.10">
    <property type="entry name" value="Enolase-like, N-terminal domain"/>
    <property type="match status" value="1"/>
</dbReference>
<evidence type="ECO:0000256" key="1">
    <source>
        <dbReference type="ARBA" id="ARBA00023239"/>
    </source>
</evidence>
<dbReference type="InterPro" id="IPR036849">
    <property type="entry name" value="Enolase-like_C_sf"/>
</dbReference>
<keyword evidence="4" id="KW-1185">Reference proteome</keyword>
<dbReference type="CDD" id="cd03316">
    <property type="entry name" value="MR_like"/>
    <property type="match status" value="1"/>
</dbReference>
<keyword evidence="1" id="KW-0456">Lyase</keyword>
<name>A0ABZ0VAM0_9MICO</name>
<gene>
    <name evidence="3" type="ORF">T9R20_01605</name>
</gene>
<dbReference type="Gene3D" id="3.20.20.120">
    <property type="entry name" value="Enolase-like C-terminal domain"/>
    <property type="match status" value="1"/>
</dbReference>
<dbReference type="InterPro" id="IPR029065">
    <property type="entry name" value="Enolase_C-like"/>
</dbReference>
<dbReference type="EMBL" id="CP139779">
    <property type="protein sequence ID" value="WQB70678.1"/>
    <property type="molecule type" value="Genomic_DNA"/>
</dbReference>
<dbReference type="InterPro" id="IPR029017">
    <property type="entry name" value="Enolase-like_N"/>
</dbReference>
<dbReference type="Pfam" id="PF02746">
    <property type="entry name" value="MR_MLE_N"/>
    <property type="match status" value="1"/>
</dbReference>
<dbReference type="Pfam" id="PF13378">
    <property type="entry name" value="MR_MLE_C"/>
    <property type="match status" value="1"/>
</dbReference>
<organism evidence="3 4">
    <name type="scientific">Microbacterium invictum</name>
    <dbReference type="NCBI Taxonomy" id="515415"/>
    <lineage>
        <taxon>Bacteria</taxon>
        <taxon>Bacillati</taxon>
        <taxon>Actinomycetota</taxon>
        <taxon>Actinomycetes</taxon>
        <taxon>Micrococcales</taxon>
        <taxon>Microbacteriaceae</taxon>
        <taxon>Microbacterium</taxon>
    </lineage>
</organism>
<evidence type="ECO:0000313" key="3">
    <source>
        <dbReference type="EMBL" id="WQB70678.1"/>
    </source>
</evidence>
<dbReference type="InterPro" id="IPR013342">
    <property type="entry name" value="Mandelate_racemase_C"/>
</dbReference>
<evidence type="ECO:0000259" key="2">
    <source>
        <dbReference type="SMART" id="SM00922"/>
    </source>
</evidence>
<dbReference type="SUPFAM" id="SSF54826">
    <property type="entry name" value="Enolase N-terminal domain-like"/>
    <property type="match status" value="1"/>
</dbReference>
<dbReference type="SFLD" id="SFLDG00179">
    <property type="entry name" value="mandelate_racemase"/>
    <property type="match status" value="1"/>
</dbReference>
<dbReference type="RefSeq" id="WP_322410815.1">
    <property type="nucleotide sequence ID" value="NZ_CP139779.1"/>
</dbReference>
<dbReference type="PANTHER" id="PTHR48080:SF2">
    <property type="entry name" value="D-GALACTONATE DEHYDRATASE"/>
    <property type="match status" value="1"/>
</dbReference>
<feature type="domain" description="Mandelate racemase/muconate lactonizing enzyme C-terminal" evidence="2">
    <location>
        <begin position="135"/>
        <end position="245"/>
    </location>
</feature>
<sequence length="390" mass="42034">MVKLRTEDGLEGLGEAFFHAATVETYLHSTVAPLVLALDDPNPESVGRALTPYVGFQGGGIENRARGAVDIALWDLLGKRTGQPVAALLGGPVQDRIRIYNTCAGSGYVGDTSQQNSANWGLERSGKFEDLQAFLERPRALAKDLLAEGITAMKIWPFDRGAERHGGNVISPEDLARGIWVLDEIRSEVGDAMDIMVELHGMWNVASAVKIVQSIEKFHPYWVEDPVRADMPQGLRAVREATSIPIATGETVVGARGFLPLLLADGLDVATVDVQWTGGLTEARKVATLADAFGRAFAPHDCTGPITLAACAHLVMSQPNGLIQETVRAFVRGWYAEVVTRGPAIHGDLMTLTADPGLGVELAESFTRRADVVHRSTETTSRGHRALRTV</sequence>
<proteinExistence type="predicted"/>
<reference evidence="3 4" key="1">
    <citation type="submission" date="2023-06" db="EMBL/GenBank/DDBJ databases">
        <title>Rock-solubilizing bacteria, Microbacterium invictum, promotes re-establishment of vegetation in rocky wasteland by accelerating rock bio-weathering and reshaping soil bacterial community.</title>
        <authorList>
            <person name="Liu C."/>
        </authorList>
    </citation>
    <scope>NUCLEOTIDE SEQUENCE [LARGE SCALE GENOMIC DNA]</scope>
    <source>
        <strain evidence="3 4">X-18</strain>
    </source>
</reference>
<dbReference type="Proteomes" id="UP001324533">
    <property type="component" value="Chromosome"/>
</dbReference>
<dbReference type="InterPro" id="IPR018110">
    <property type="entry name" value="Mandel_Rmase/mucon_lact_enz_CS"/>
</dbReference>
<evidence type="ECO:0000313" key="4">
    <source>
        <dbReference type="Proteomes" id="UP001324533"/>
    </source>
</evidence>
<dbReference type="SFLD" id="SFLDS00001">
    <property type="entry name" value="Enolase"/>
    <property type="match status" value="1"/>
</dbReference>
<dbReference type="PANTHER" id="PTHR48080">
    <property type="entry name" value="D-GALACTONATE DEHYDRATASE-RELATED"/>
    <property type="match status" value="1"/>
</dbReference>
<dbReference type="SMART" id="SM00922">
    <property type="entry name" value="MR_MLE"/>
    <property type="match status" value="1"/>
</dbReference>
<dbReference type="PROSITE" id="PS00908">
    <property type="entry name" value="MR_MLE_1"/>
    <property type="match status" value="1"/>
</dbReference>
<protein>
    <submittedName>
        <fullName evidence="3">Mandelate racemase/muconate lactonizing enzyme family protein</fullName>
    </submittedName>
</protein>
<dbReference type="InterPro" id="IPR013341">
    <property type="entry name" value="Mandelate_racemase_N_dom"/>
</dbReference>
<accession>A0ABZ0VAM0</accession>
<dbReference type="SUPFAM" id="SSF51604">
    <property type="entry name" value="Enolase C-terminal domain-like"/>
    <property type="match status" value="1"/>
</dbReference>